<keyword evidence="8" id="KW-0805">Transcription regulation</keyword>
<evidence type="ECO:0000256" key="1">
    <source>
        <dbReference type="ARBA" id="ARBA00003767"/>
    </source>
</evidence>
<comment type="similarity">
    <text evidence="3">Belongs to the krueppel C2H2-type zinc-finger protein family.</text>
</comment>
<evidence type="ECO:0000256" key="9">
    <source>
        <dbReference type="ARBA" id="ARBA00023125"/>
    </source>
</evidence>
<dbReference type="GO" id="GO:0000977">
    <property type="term" value="F:RNA polymerase II transcription regulatory region sequence-specific DNA binding"/>
    <property type="evidence" value="ECO:0007669"/>
    <property type="project" value="TreeGrafter"/>
</dbReference>
<dbReference type="PROSITE" id="PS50157">
    <property type="entry name" value="ZINC_FINGER_C2H2_2"/>
    <property type="match status" value="2"/>
</dbReference>
<evidence type="ECO:0000259" key="14">
    <source>
        <dbReference type="PROSITE" id="PS50157"/>
    </source>
</evidence>
<evidence type="ECO:0000256" key="10">
    <source>
        <dbReference type="ARBA" id="ARBA00023163"/>
    </source>
</evidence>
<keyword evidence="7" id="KW-0862">Zinc</keyword>
<dbReference type="GO" id="GO:0000981">
    <property type="term" value="F:DNA-binding transcription factor activity, RNA polymerase II-specific"/>
    <property type="evidence" value="ECO:0007669"/>
    <property type="project" value="TreeGrafter"/>
</dbReference>
<reference evidence="15" key="1">
    <citation type="submission" date="2023-09" db="UniProtKB">
        <authorList>
            <consortium name="Ensembl"/>
        </authorList>
    </citation>
    <scope>IDENTIFICATION</scope>
</reference>
<accession>A0A3B5A855</accession>
<dbReference type="SMART" id="SM00355">
    <property type="entry name" value="ZnF_C2H2"/>
    <property type="match status" value="2"/>
</dbReference>
<dbReference type="FunFam" id="3.30.160.60:FF:001498">
    <property type="entry name" value="Zinc finger protein 404"/>
    <property type="match status" value="1"/>
</dbReference>
<sequence length="61" mass="6795">MACGKRFSKQAQLKTHAVVHTGEKPYGCDECGKTFSQQSSLISHGRTHSTENVSFEFHNKP</sequence>
<evidence type="ECO:0000256" key="11">
    <source>
        <dbReference type="ARBA" id="ARBA00023242"/>
    </source>
</evidence>
<evidence type="ECO:0000256" key="12">
    <source>
        <dbReference type="PROSITE-ProRule" id="PRU00042"/>
    </source>
</evidence>
<evidence type="ECO:0000256" key="6">
    <source>
        <dbReference type="ARBA" id="ARBA00022771"/>
    </source>
</evidence>
<feature type="region of interest" description="Disordered" evidence="13">
    <location>
        <begin position="42"/>
        <end position="61"/>
    </location>
</feature>
<evidence type="ECO:0000256" key="4">
    <source>
        <dbReference type="ARBA" id="ARBA00022723"/>
    </source>
</evidence>
<dbReference type="PANTHER" id="PTHR14196:SF12">
    <property type="entry name" value="ZINC FINGER PROTEIN 208-LIKE"/>
    <property type="match status" value="1"/>
</dbReference>
<evidence type="ECO:0000313" key="15">
    <source>
        <dbReference type="Ensembl" id="ENSSPAP00000009812.1"/>
    </source>
</evidence>
<dbReference type="InterPro" id="IPR013087">
    <property type="entry name" value="Znf_C2H2_type"/>
</dbReference>
<keyword evidence="11" id="KW-0539">Nucleus</keyword>
<evidence type="ECO:0000256" key="2">
    <source>
        <dbReference type="ARBA" id="ARBA00004123"/>
    </source>
</evidence>
<feature type="domain" description="C2H2-type" evidence="14">
    <location>
        <begin position="1"/>
        <end position="25"/>
    </location>
</feature>
<dbReference type="PANTHER" id="PTHR14196">
    <property type="entry name" value="ODD-SKIPPED - RELATED"/>
    <property type="match status" value="1"/>
</dbReference>
<dbReference type="Pfam" id="PF00096">
    <property type="entry name" value="zf-C2H2"/>
    <property type="match status" value="2"/>
</dbReference>
<dbReference type="SUPFAM" id="SSF57667">
    <property type="entry name" value="beta-beta-alpha zinc fingers"/>
    <property type="match status" value="1"/>
</dbReference>
<evidence type="ECO:0000256" key="7">
    <source>
        <dbReference type="ARBA" id="ARBA00022833"/>
    </source>
</evidence>
<dbReference type="Ensembl" id="ENSSPAT00000009988.1">
    <property type="protein sequence ID" value="ENSSPAP00000009812.1"/>
    <property type="gene ID" value="ENSSPAG00000007403.1"/>
</dbReference>
<evidence type="ECO:0000256" key="8">
    <source>
        <dbReference type="ARBA" id="ARBA00023015"/>
    </source>
</evidence>
<keyword evidence="9" id="KW-0238">DNA-binding</keyword>
<dbReference type="PROSITE" id="PS00028">
    <property type="entry name" value="ZINC_FINGER_C2H2_1"/>
    <property type="match status" value="1"/>
</dbReference>
<dbReference type="AlphaFoldDB" id="A0A3B5A855"/>
<dbReference type="GO" id="GO:0008270">
    <property type="term" value="F:zinc ion binding"/>
    <property type="evidence" value="ECO:0007669"/>
    <property type="project" value="UniProtKB-KW"/>
</dbReference>
<dbReference type="FunFam" id="3.30.160.60:FF:003095">
    <property type="match status" value="1"/>
</dbReference>
<keyword evidence="10" id="KW-0804">Transcription</keyword>
<keyword evidence="6 12" id="KW-0863">Zinc-finger</keyword>
<organism evidence="15">
    <name type="scientific">Stegastes partitus</name>
    <name type="common">bicolor damselfish</name>
    <dbReference type="NCBI Taxonomy" id="144197"/>
    <lineage>
        <taxon>Eukaryota</taxon>
        <taxon>Metazoa</taxon>
        <taxon>Chordata</taxon>
        <taxon>Craniata</taxon>
        <taxon>Vertebrata</taxon>
        <taxon>Euteleostomi</taxon>
        <taxon>Actinopterygii</taxon>
        <taxon>Neopterygii</taxon>
        <taxon>Teleostei</taxon>
        <taxon>Neoteleostei</taxon>
        <taxon>Acanthomorphata</taxon>
        <taxon>Ovalentaria</taxon>
        <taxon>Pomacentridae</taxon>
        <taxon>Stegastes</taxon>
    </lineage>
</organism>
<dbReference type="InterPro" id="IPR036236">
    <property type="entry name" value="Znf_C2H2_sf"/>
</dbReference>
<evidence type="ECO:0000256" key="5">
    <source>
        <dbReference type="ARBA" id="ARBA00022737"/>
    </source>
</evidence>
<comment type="subcellular location">
    <subcellularLocation>
        <location evidence="2">Nucleus</location>
    </subcellularLocation>
</comment>
<evidence type="ECO:0000256" key="13">
    <source>
        <dbReference type="SAM" id="MobiDB-lite"/>
    </source>
</evidence>
<dbReference type="GeneTree" id="ENSGT01150000286936"/>
<proteinExistence type="inferred from homology"/>
<feature type="domain" description="C2H2-type" evidence="14">
    <location>
        <begin position="26"/>
        <end position="53"/>
    </location>
</feature>
<dbReference type="InterPro" id="IPR050717">
    <property type="entry name" value="C2H2-ZF_Transcription_Reg"/>
</dbReference>
<name>A0A3B5A855_9TELE</name>
<dbReference type="Gene3D" id="3.30.160.60">
    <property type="entry name" value="Classic Zinc Finger"/>
    <property type="match status" value="2"/>
</dbReference>
<keyword evidence="5" id="KW-0677">Repeat</keyword>
<comment type="function">
    <text evidence="1">May be involved in transcriptional regulation.</text>
</comment>
<dbReference type="GO" id="GO:0005634">
    <property type="term" value="C:nucleus"/>
    <property type="evidence" value="ECO:0007669"/>
    <property type="project" value="UniProtKB-SubCell"/>
</dbReference>
<protein>
    <recommendedName>
        <fullName evidence="14">C2H2-type domain-containing protein</fullName>
    </recommendedName>
</protein>
<keyword evidence="4" id="KW-0479">Metal-binding</keyword>
<evidence type="ECO:0000256" key="3">
    <source>
        <dbReference type="ARBA" id="ARBA00006991"/>
    </source>
</evidence>